<proteinExistence type="predicted"/>
<accession>A0A1J1I3V4</accession>
<evidence type="ECO:0000256" key="1">
    <source>
        <dbReference type="SAM" id="Phobius"/>
    </source>
</evidence>
<keyword evidence="1" id="KW-1133">Transmembrane helix</keyword>
<evidence type="ECO:0000313" key="3">
    <source>
        <dbReference type="Proteomes" id="UP000183832"/>
    </source>
</evidence>
<sequence>MFLVAFTKIFAWCFVKFILVMLRLWKWLFFLTYTSKTSLGFINETFSLLILLGLCVVDTTTIYFENSTKITSKSCDPTLLSKENVNYKNPYSSLLSKATFWWVRKSTKRNKTSFLLSLPFRLILFDKCFPFLPLVSK</sequence>
<name>A0A1J1I3V4_9DIPT</name>
<keyword evidence="1" id="KW-0472">Membrane</keyword>
<organism evidence="2 3">
    <name type="scientific">Clunio marinus</name>
    <dbReference type="NCBI Taxonomy" id="568069"/>
    <lineage>
        <taxon>Eukaryota</taxon>
        <taxon>Metazoa</taxon>
        <taxon>Ecdysozoa</taxon>
        <taxon>Arthropoda</taxon>
        <taxon>Hexapoda</taxon>
        <taxon>Insecta</taxon>
        <taxon>Pterygota</taxon>
        <taxon>Neoptera</taxon>
        <taxon>Endopterygota</taxon>
        <taxon>Diptera</taxon>
        <taxon>Nematocera</taxon>
        <taxon>Chironomoidea</taxon>
        <taxon>Chironomidae</taxon>
        <taxon>Clunio</taxon>
    </lineage>
</organism>
<dbReference type="Proteomes" id="UP000183832">
    <property type="component" value="Unassembled WGS sequence"/>
</dbReference>
<feature type="transmembrane region" description="Helical" evidence="1">
    <location>
        <begin position="9"/>
        <end position="25"/>
    </location>
</feature>
<keyword evidence="3" id="KW-1185">Reference proteome</keyword>
<protein>
    <submittedName>
        <fullName evidence="2">CLUMA_CG006715, isoform A</fullName>
    </submittedName>
</protein>
<dbReference type="AlphaFoldDB" id="A0A1J1I3V4"/>
<gene>
    <name evidence="2" type="ORF">CLUMA_CG006715</name>
</gene>
<reference evidence="2 3" key="1">
    <citation type="submission" date="2015-04" db="EMBL/GenBank/DDBJ databases">
        <authorList>
            <person name="Syromyatnikov M.Y."/>
            <person name="Popov V.N."/>
        </authorList>
    </citation>
    <scope>NUCLEOTIDE SEQUENCE [LARGE SCALE GENOMIC DNA]</scope>
</reference>
<feature type="transmembrane region" description="Helical" evidence="1">
    <location>
        <begin position="45"/>
        <end position="64"/>
    </location>
</feature>
<dbReference type="EMBL" id="CVRI01000036">
    <property type="protein sequence ID" value="CRK93049.1"/>
    <property type="molecule type" value="Genomic_DNA"/>
</dbReference>
<evidence type="ECO:0000313" key="2">
    <source>
        <dbReference type="EMBL" id="CRK93049.1"/>
    </source>
</evidence>
<keyword evidence="1" id="KW-0812">Transmembrane</keyword>